<evidence type="ECO:0000259" key="6">
    <source>
        <dbReference type="Pfam" id="PF01699"/>
    </source>
</evidence>
<feature type="transmembrane region" description="Helical" evidence="5">
    <location>
        <begin position="208"/>
        <end position="227"/>
    </location>
</feature>
<accession>A0A7J3M326</accession>
<feature type="transmembrane region" description="Helical" evidence="5">
    <location>
        <begin position="136"/>
        <end position="156"/>
    </location>
</feature>
<proteinExistence type="predicted"/>
<dbReference type="EMBL" id="DSYZ01000068">
    <property type="protein sequence ID" value="HGT82664.1"/>
    <property type="molecule type" value="Genomic_DNA"/>
</dbReference>
<dbReference type="GO" id="GO:0016020">
    <property type="term" value="C:membrane"/>
    <property type="evidence" value="ECO:0007669"/>
    <property type="project" value="UniProtKB-SubCell"/>
</dbReference>
<comment type="caution">
    <text evidence="7">The sequence shown here is derived from an EMBL/GenBank/DDBJ whole genome shotgun (WGS) entry which is preliminary data.</text>
</comment>
<evidence type="ECO:0000256" key="1">
    <source>
        <dbReference type="ARBA" id="ARBA00004141"/>
    </source>
</evidence>
<evidence type="ECO:0000256" key="5">
    <source>
        <dbReference type="SAM" id="Phobius"/>
    </source>
</evidence>
<feature type="transmembrane region" description="Helical" evidence="5">
    <location>
        <begin position="285"/>
        <end position="304"/>
    </location>
</feature>
<dbReference type="Gene3D" id="1.20.1420.30">
    <property type="entry name" value="NCX, central ion-binding region"/>
    <property type="match status" value="1"/>
</dbReference>
<evidence type="ECO:0000256" key="4">
    <source>
        <dbReference type="ARBA" id="ARBA00023136"/>
    </source>
</evidence>
<keyword evidence="2 5" id="KW-0812">Transmembrane</keyword>
<protein>
    <submittedName>
        <fullName evidence="7">Sodium:calcium antiporter</fullName>
    </submittedName>
</protein>
<feature type="transmembrane region" description="Helical" evidence="5">
    <location>
        <begin position="64"/>
        <end position="86"/>
    </location>
</feature>
<keyword evidence="3 5" id="KW-1133">Transmembrane helix</keyword>
<evidence type="ECO:0000313" key="7">
    <source>
        <dbReference type="EMBL" id="HGT82664.1"/>
    </source>
</evidence>
<feature type="domain" description="Sodium/calcium exchanger membrane region" evidence="6">
    <location>
        <begin position="209"/>
        <end position="355"/>
    </location>
</feature>
<feature type="transmembrane region" description="Helical" evidence="5">
    <location>
        <begin position="106"/>
        <end position="124"/>
    </location>
</feature>
<gene>
    <name evidence="7" type="ORF">ENT52_02945</name>
</gene>
<comment type="subcellular location">
    <subcellularLocation>
        <location evidence="1">Membrane</location>
        <topology evidence="1">Multi-pass membrane protein</topology>
    </subcellularLocation>
</comment>
<evidence type="ECO:0000256" key="3">
    <source>
        <dbReference type="ARBA" id="ARBA00022989"/>
    </source>
</evidence>
<reference evidence="7" key="1">
    <citation type="journal article" date="2020" name="mSystems">
        <title>Genome- and Community-Level Interaction Insights into Carbon Utilization and Element Cycling Functions of Hydrothermarchaeota in Hydrothermal Sediment.</title>
        <authorList>
            <person name="Zhou Z."/>
            <person name="Liu Y."/>
            <person name="Xu W."/>
            <person name="Pan J."/>
            <person name="Luo Z.H."/>
            <person name="Li M."/>
        </authorList>
    </citation>
    <scope>NUCLEOTIDE SEQUENCE [LARGE SCALE GENOMIC DNA]</scope>
    <source>
        <strain evidence="7">SpSt-587</strain>
    </source>
</reference>
<feature type="transmembrane region" description="Helical" evidence="5">
    <location>
        <begin position="35"/>
        <end position="52"/>
    </location>
</feature>
<feature type="transmembrane region" description="Helical" evidence="5">
    <location>
        <begin position="360"/>
        <end position="377"/>
    </location>
</feature>
<feature type="transmembrane region" description="Helical" evidence="5">
    <location>
        <begin position="324"/>
        <end position="348"/>
    </location>
</feature>
<dbReference type="InterPro" id="IPR044880">
    <property type="entry name" value="NCX_ion-bd_dom_sf"/>
</dbReference>
<organism evidence="7">
    <name type="scientific">Archaeoglobus fulgidus</name>
    <dbReference type="NCBI Taxonomy" id="2234"/>
    <lineage>
        <taxon>Archaea</taxon>
        <taxon>Methanobacteriati</taxon>
        <taxon>Methanobacteriota</taxon>
        <taxon>Archaeoglobi</taxon>
        <taxon>Archaeoglobales</taxon>
        <taxon>Archaeoglobaceae</taxon>
        <taxon>Archaeoglobus</taxon>
    </lineage>
</organism>
<keyword evidence="4 5" id="KW-0472">Membrane</keyword>
<name>A0A7J3M326_ARCFL</name>
<feature type="transmembrane region" description="Helical" evidence="5">
    <location>
        <begin position="162"/>
        <end position="178"/>
    </location>
</feature>
<dbReference type="InterPro" id="IPR004837">
    <property type="entry name" value="NaCa_Exmemb"/>
</dbReference>
<evidence type="ECO:0000256" key="2">
    <source>
        <dbReference type="ARBA" id="ARBA00022692"/>
    </source>
</evidence>
<feature type="transmembrane region" description="Helical" evidence="5">
    <location>
        <begin position="247"/>
        <end position="265"/>
    </location>
</feature>
<feature type="transmembrane region" description="Helical" evidence="5">
    <location>
        <begin position="7"/>
        <end position="29"/>
    </location>
</feature>
<feature type="domain" description="Sodium/calcium exchanger membrane region" evidence="6">
    <location>
        <begin position="38"/>
        <end position="179"/>
    </location>
</feature>
<sequence length="395" mass="44286">MFLKEKISIILAVLSAFPWLISFFVSIHYPPYFEALLAGVAVVSAAFLLSWAAETAEKDLPRSLSLAVVALLAVLPEYAVDLYFAWMAGKVGGGYIHYAAANMTGANRLLLGIGWSMVAIFAMIKLRKKEVVLDEGIRLEFFMLLIASLYCFSIPLKSEISILDAFFLLLIYVLYLYSATRAHREEFEAVGVPAYLCCFPVKKRRASVVFLFLFSAFVILVSVEAFAEGLIETAKIFGIDEFLMVQWIAPLASEAPEFIVAIYFIRRFRTTASFNTLVSSKVNQWTLLVGCLAIIYSLALGSPSSLPLDDRQREEFLLTAAQSLLGVAIIINLRLNIFEALALLFLFLLQFVYQSVEMRYLLSLAYLLLAIPSLVAHRHEIGKSFNYVLKLLNKR</sequence>
<dbReference type="GO" id="GO:0055085">
    <property type="term" value="P:transmembrane transport"/>
    <property type="evidence" value="ECO:0007669"/>
    <property type="project" value="InterPro"/>
</dbReference>
<dbReference type="AlphaFoldDB" id="A0A7J3M326"/>
<dbReference type="Pfam" id="PF01699">
    <property type="entry name" value="Na_Ca_ex"/>
    <property type="match status" value="2"/>
</dbReference>